<proteinExistence type="predicted"/>
<evidence type="ECO:0000259" key="4">
    <source>
        <dbReference type="Pfam" id="PF08797"/>
    </source>
</evidence>
<protein>
    <submittedName>
        <fullName evidence="5">HIRAN domain-containing protein</fullName>
    </submittedName>
</protein>
<accession>A0ABU8S3Y7</accession>
<reference evidence="5 6" key="1">
    <citation type="submission" date="2024-03" db="EMBL/GenBank/DDBJ databases">
        <authorList>
            <person name="Jo J.-H."/>
        </authorList>
    </citation>
    <scope>NUCLEOTIDE SEQUENCE [LARGE SCALE GENOMIC DNA]</scope>
    <source>
        <strain evidence="5 6">AS3R-12</strain>
    </source>
</reference>
<evidence type="ECO:0000256" key="1">
    <source>
        <dbReference type="ARBA" id="ARBA00022723"/>
    </source>
</evidence>
<dbReference type="RefSeq" id="WP_339964258.1">
    <property type="nucleotide sequence ID" value="NZ_JBBHJY010000001.1"/>
</dbReference>
<dbReference type="Proteomes" id="UP001379235">
    <property type="component" value="Unassembled WGS sequence"/>
</dbReference>
<comment type="caution">
    <text evidence="5">The sequence shown here is derived from an EMBL/GenBank/DDBJ whole genome shotgun (WGS) entry which is preliminary data.</text>
</comment>
<evidence type="ECO:0000256" key="3">
    <source>
        <dbReference type="SAM" id="MobiDB-lite"/>
    </source>
</evidence>
<evidence type="ECO:0000256" key="2">
    <source>
        <dbReference type="ARBA" id="ARBA00022801"/>
    </source>
</evidence>
<name>A0ABU8S3Y7_9SPHN</name>
<dbReference type="EMBL" id="JBBHJY010000001">
    <property type="protein sequence ID" value="MEJ6008657.1"/>
    <property type="molecule type" value="Genomic_DNA"/>
</dbReference>
<keyword evidence="2" id="KW-0378">Hydrolase</keyword>
<evidence type="ECO:0000313" key="6">
    <source>
        <dbReference type="Proteomes" id="UP001379235"/>
    </source>
</evidence>
<sequence length="125" mass="13914">MSLAVVGGRFLNANGSSRQFETMLCDPGERVDLRPEPKNPHDPRAVAVFSARGQQIGYLTAERCGRIGALIQSGREWRAVFQAPTNFGAWIRIAFDGEEPVVTGELPGLETSERDWWPDDAWPEE</sequence>
<gene>
    <name evidence="5" type="ORF">WG900_01865</name>
</gene>
<keyword evidence="6" id="KW-1185">Reference proteome</keyword>
<dbReference type="Gene3D" id="3.30.70.2330">
    <property type="match status" value="1"/>
</dbReference>
<feature type="domain" description="HIRAN" evidence="4">
    <location>
        <begin position="19"/>
        <end position="74"/>
    </location>
</feature>
<organism evidence="5 6">
    <name type="scientific">Novosphingobium aquae</name>
    <dbReference type="NCBI Taxonomy" id="3133435"/>
    <lineage>
        <taxon>Bacteria</taxon>
        <taxon>Pseudomonadati</taxon>
        <taxon>Pseudomonadota</taxon>
        <taxon>Alphaproteobacteria</taxon>
        <taxon>Sphingomonadales</taxon>
        <taxon>Sphingomonadaceae</taxon>
        <taxon>Novosphingobium</taxon>
    </lineage>
</organism>
<feature type="region of interest" description="Disordered" evidence="3">
    <location>
        <begin position="104"/>
        <end position="125"/>
    </location>
</feature>
<dbReference type="Pfam" id="PF08797">
    <property type="entry name" value="HIRAN"/>
    <property type="match status" value="1"/>
</dbReference>
<keyword evidence="1" id="KW-0479">Metal-binding</keyword>
<evidence type="ECO:0000313" key="5">
    <source>
        <dbReference type="EMBL" id="MEJ6008657.1"/>
    </source>
</evidence>
<dbReference type="InterPro" id="IPR014905">
    <property type="entry name" value="HIRAN"/>
</dbReference>